<dbReference type="InterPro" id="IPR015422">
    <property type="entry name" value="PyrdxlP-dep_Trfase_small"/>
</dbReference>
<dbReference type="InterPro" id="IPR015424">
    <property type="entry name" value="PyrdxlP-dep_Trfase"/>
</dbReference>
<name>A0A5K7YHG6_9BACT</name>
<comment type="similarity">
    <text evidence="1 4">Belongs to the DegT/DnrJ/EryC1 family.</text>
</comment>
<evidence type="ECO:0000256" key="4">
    <source>
        <dbReference type="RuleBase" id="RU004508"/>
    </source>
</evidence>
<dbReference type="GO" id="GO:0000271">
    <property type="term" value="P:polysaccharide biosynthetic process"/>
    <property type="evidence" value="ECO:0007669"/>
    <property type="project" value="TreeGrafter"/>
</dbReference>
<feature type="modified residue" description="N6-(pyridoxal phosphate)lysine" evidence="3">
    <location>
        <position position="184"/>
    </location>
</feature>
<dbReference type="SUPFAM" id="SSF53383">
    <property type="entry name" value="PLP-dependent transferases"/>
    <property type="match status" value="1"/>
</dbReference>
<dbReference type="PANTHER" id="PTHR30244">
    <property type="entry name" value="TRANSAMINASE"/>
    <property type="match status" value="1"/>
</dbReference>
<evidence type="ECO:0000313" key="6">
    <source>
        <dbReference type="Proteomes" id="UP000427906"/>
    </source>
</evidence>
<dbReference type="GO" id="GO:0008483">
    <property type="term" value="F:transaminase activity"/>
    <property type="evidence" value="ECO:0007669"/>
    <property type="project" value="TreeGrafter"/>
</dbReference>
<dbReference type="PANTHER" id="PTHR30244:SF34">
    <property type="entry name" value="DTDP-4-AMINO-4,6-DIDEOXYGALACTOSE TRANSAMINASE"/>
    <property type="match status" value="1"/>
</dbReference>
<dbReference type="GO" id="GO:0030170">
    <property type="term" value="F:pyridoxal phosphate binding"/>
    <property type="evidence" value="ECO:0007669"/>
    <property type="project" value="TreeGrafter"/>
</dbReference>
<evidence type="ECO:0000256" key="2">
    <source>
        <dbReference type="PIRSR" id="PIRSR000390-1"/>
    </source>
</evidence>
<keyword evidence="3 4" id="KW-0663">Pyridoxal phosphate</keyword>
<dbReference type="EMBL" id="AP021874">
    <property type="protein sequence ID" value="BBO67289.1"/>
    <property type="molecule type" value="Genomic_DNA"/>
</dbReference>
<dbReference type="InterPro" id="IPR000653">
    <property type="entry name" value="DegT/StrS_aminotransferase"/>
</dbReference>
<dbReference type="Gene3D" id="3.40.640.10">
    <property type="entry name" value="Type I PLP-dependent aspartate aminotransferase-like (Major domain)"/>
    <property type="match status" value="1"/>
</dbReference>
<sequence length="392" mass="43323">MALNFLRNLAWYPPAETQIPWGVILSACRRKPKSFKQALCSYMNVNHCVLGQSARALLFKLIAALKQYGVEKQRTEVLIPGYTCYSVAAAVAKAGLTITVYDLDPKTLQPDLDSLEKAISTKTLAIVTQHLFGRISPMDELKQMARANGSYLIEDAAQSLGRVKNGMPPGTFGDFGLLSFGRGKPLPVGNGGALVSKNYPAILNTIRWENAGKGYDDLFLCVAVKIMSKPVFYWLPEMLPLGLGKTVFDPGFSVNNISSLAERIAADAITVLDDFNSHRRRIADIYTQLLNQNWQIKGDEYAISAVRYPVMLPFQNLPLTLKKLGLRRMYPYAIGAEKAIKSYMHPNTQPSPGAIEISKRLFTVPTHMGIDDKMAAQISLAIQASASRRSYK</sequence>
<protein>
    <recommendedName>
        <fullName evidence="7">Aminotransferase</fullName>
    </recommendedName>
</protein>
<keyword evidence="6" id="KW-1185">Reference proteome</keyword>
<evidence type="ECO:0000256" key="1">
    <source>
        <dbReference type="ARBA" id="ARBA00037999"/>
    </source>
</evidence>
<organism evidence="5 6">
    <name type="scientific">Desulfosarcina alkanivorans</name>
    <dbReference type="NCBI Taxonomy" id="571177"/>
    <lineage>
        <taxon>Bacteria</taxon>
        <taxon>Pseudomonadati</taxon>
        <taxon>Thermodesulfobacteriota</taxon>
        <taxon>Desulfobacteria</taxon>
        <taxon>Desulfobacterales</taxon>
        <taxon>Desulfosarcinaceae</taxon>
        <taxon>Desulfosarcina</taxon>
    </lineage>
</organism>
<dbReference type="Proteomes" id="UP000427906">
    <property type="component" value="Chromosome"/>
</dbReference>
<proteinExistence type="inferred from homology"/>
<dbReference type="InterPro" id="IPR015421">
    <property type="entry name" value="PyrdxlP-dep_Trfase_major"/>
</dbReference>
<reference evidence="5 6" key="1">
    <citation type="submission" date="2019-11" db="EMBL/GenBank/DDBJ databases">
        <title>Comparative genomics of hydrocarbon-degrading Desulfosarcina strains.</title>
        <authorList>
            <person name="Watanabe M."/>
            <person name="Kojima H."/>
            <person name="Fukui M."/>
        </authorList>
    </citation>
    <scope>NUCLEOTIDE SEQUENCE [LARGE SCALE GENOMIC DNA]</scope>
    <source>
        <strain evidence="5 6">PL12</strain>
    </source>
</reference>
<dbReference type="OrthoDB" id="5454373at2"/>
<dbReference type="PIRSF" id="PIRSF000390">
    <property type="entry name" value="PLP_StrS"/>
    <property type="match status" value="1"/>
</dbReference>
<accession>A0A5K7YHG6</accession>
<dbReference type="RefSeq" id="WP_155315569.1">
    <property type="nucleotide sequence ID" value="NZ_AP021874.1"/>
</dbReference>
<dbReference type="Gene3D" id="3.90.1150.10">
    <property type="entry name" value="Aspartate Aminotransferase, domain 1"/>
    <property type="match status" value="1"/>
</dbReference>
<gene>
    <name evidence="5" type="ORF">DSCA_12190</name>
</gene>
<dbReference type="PROSITE" id="PS51257">
    <property type="entry name" value="PROKAR_LIPOPROTEIN"/>
    <property type="match status" value="1"/>
</dbReference>
<evidence type="ECO:0000256" key="3">
    <source>
        <dbReference type="PIRSR" id="PIRSR000390-2"/>
    </source>
</evidence>
<dbReference type="AlphaFoldDB" id="A0A5K7YHG6"/>
<dbReference type="Pfam" id="PF01041">
    <property type="entry name" value="DegT_DnrJ_EryC1"/>
    <property type="match status" value="1"/>
</dbReference>
<evidence type="ECO:0008006" key="7">
    <source>
        <dbReference type="Google" id="ProtNLM"/>
    </source>
</evidence>
<dbReference type="KEGG" id="dalk:DSCA_12190"/>
<feature type="active site" description="Proton acceptor" evidence="2">
    <location>
        <position position="184"/>
    </location>
</feature>
<evidence type="ECO:0000313" key="5">
    <source>
        <dbReference type="EMBL" id="BBO67289.1"/>
    </source>
</evidence>